<sequence length="44" mass="4897">MIIYGVMPTLLQRTKIRAQLRVHGVAEQISCESQLGEVVTRAEA</sequence>
<comment type="caution">
    <text evidence="1">The sequence shown here is derived from an EMBL/GenBank/DDBJ whole genome shotgun (WGS) entry which is preliminary data.</text>
</comment>
<reference evidence="1 2" key="1">
    <citation type="journal article" date="2013" name="Int. J. Syst. Evol. Microbiol.">
        <title>Celerinatantimonas yamalensis sp. nov., a cold-adapted diazotrophic bacterium from a cold permafrost brine.</title>
        <authorList>
            <person name="Shcherbakova V."/>
            <person name="Chuvilskaya N."/>
            <person name="Rivkina E."/>
            <person name="Demidov N."/>
            <person name="Uchaeva V."/>
            <person name="Suetin S."/>
            <person name="Suzina N."/>
            <person name="Gilichinsky D."/>
        </authorList>
    </citation>
    <scope>NUCLEOTIDE SEQUENCE [LARGE SCALE GENOMIC DNA]</scope>
    <source>
        <strain evidence="1 2">C7</strain>
    </source>
</reference>
<accession>A0ABW9GB04</accession>
<evidence type="ECO:0000313" key="1">
    <source>
        <dbReference type="EMBL" id="MFM2486860.1"/>
    </source>
</evidence>
<dbReference type="EMBL" id="JBEQCT010000012">
    <property type="protein sequence ID" value="MFM2486860.1"/>
    <property type="molecule type" value="Genomic_DNA"/>
</dbReference>
<name>A0ABW9GB04_9GAMM</name>
<evidence type="ECO:0000313" key="2">
    <source>
        <dbReference type="Proteomes" id="UP001629953"/>
    </source>
</evidence>
<keyword evidence="2" id="KW-1185">Reference proteome</keyword>
<gene>
    <name evidence="1" type="ORF">ABUE30_17650</name>
</gene>
<protein>
    <submittedName>
        <fullName evidence="1">Uncharacterized protein</fullName>
    </submittedName>
</protein>
<dbReference type="RefSeq" id="WP_408625160.1">
    <property type="nucleotide sequence ID" value="NZ_JBEQCT010000012.1"/>
</dbReference>
<dbReference type="Proteomes" id="UP001629953">
    <property type="component" value="Unassembled WGS sequence"/>
</dbReference>
<proteinExistence type="predicted"/>
<organism evidence="1 2">
    <name type="scientific">Celerinatantimonas yamalensis</name>
    <dbReference type="NCBI Taxonomy" id="559956"/>
    <lineage>
        <taxon>Bacteria</taxon>
        <taxon>Pseudomonadati</taxon>
        <taxon>Pseudomonadota</taxon>
        <taxon>Gammaproteobacteria</taxon>
        <taxon>Celerinatantimonadaceae</taxon>
        <taxon>Celerinatantimonas</taxon>
    </lineage>
</organism>